<name>A0A370CGC0_9COXI</name>
<evidence type="ECO:0000313" key="2">
    <source>
        <dbReference type="Proteomes" id="UP000226429"/>
    </source>
</evidence>
<dbReference type="GO" id="GO:0003677">
    <property type="term" value="F:DNA binding"/>
    <property type="evidence" value="ECO:0007669"/>
    <property type="project" value="InterPro"/>
</dbReference>
<sequence>MQEAMLDKAIYNLGSVKHMARKLGVHREHIYAWIKGISKIPLEFALQIECLTGGEINWKDLVPFHIVQRLKHLTLCLPKFDLPPCELVYVAIERIKSTKPEIIINKSDEMFSLYKQRPICLDQENTLIFGDKTFALYKFKLKKTIPAWRLSLIELANGNYSSELFVKNFLISERVATGIALERFLGNRQGYRTDLVKKSQHLITKKRNITSKINLKIPLRNIHAEVLAEKNGPMRQLIANRLGFGSHFTYQNAKKIKLYGNTELIDQVDREKLSISKAANFLKH</sequence>
<dbReference type="SUPFAM" id="SSF47413">
    <property type="entry name" value="lambda repressor-like DNA-binding domains"/>
    <property type="match status" value="1"/>
</dbReference>
<accession>A0A370CGC0</accession>
<dbReference type="InterPro" id="IPR010982">
    <property type="entry name" value="Lambda_DNA-bd_dom_sf"/>
</dbReference>
<dbReference type="CDD" id="cd00093">
    <property type="entry name" value="HTH_XRE"/>
    <property type="match status" value="1"/>
</dbReference>
<reference evidence="1 2" key="1">
    <citation type="journal article" date="2017" name="Int. J. Syst. Evol. Microbiol.">
        <title>Aquarickettsiella crustaci n. gen. n. sp. (Gammaproteobacteria: Legionellales: Coxiellaceae); a bacterial pathogen of the freshwater crustacean: Gammarus fossarum (Malacostraca: Amphipoda).</title>
        <authorList>
            <person name="Bojko J."/>
            <person name="Dunn A.M."/>
            <person name="Stebbing P.D."/>
            <person name="Van Aerle R."/>
            <person name="Bacela-Spychalska K."/>
            <person name="Bean T.P."/>
            <person name="Stentiford G.D."/>
        </authorList>
    </citation>
    <scope>NUCLEOTIDE SEQUENCE [LARGE SCALE GENOMIC DNA]</scope>
    <source>
        <strain evidence="1">RA15029</strain>
    </source>
</reference>
<evidence type="ECO:0000313" key="1">
    <source>
        <dbReference type="EMBL" id="RDH39965.1"/>
    </source>
</evidence>
<dbReference type="Pfam" id="PF15943">
    <property type="entry name" value="YdaS_toxin"/>
    <property type="match status" value="1"/>
</dbReference>
<organism evidence="1 2">
    <name type="scientific">Candidatus Aquirickettsiella gammari</name>
    <dbReference type="NCBI Taxonomy" id="2016198"/>
    <lineage>
        <taxon>Bacteria</taxon>
        <taxon>Pseudomonadati</taxon>
        <taxon>Pseudomonadota</taxon>
        <taxon>Gammaproteobacteria</taxon>
        <taxon>Legionellales</taxon>
        <taxon>Coxiellaceae</taxon>
        <taxon>Candidatus Aquirickettsiella</taxon>
    </lineage>
</organism>
<dbReference type="InterPro" id="IPR031856">
    <property type="entry name" value="YdaS_toxin-like"/>
</dbReference>
<proteinExistence type="predicted"/>
<gene>
    <name evidence="1" type="ORF">CFE62_006240</name>
</gene>
<dbReference type="EMBL" id="NMOS02000022">
    <property type="protein sequence ID" value="RDH39965.1"/>
    <property type="molecule type" value="Genomic_DNA"/>
</dbReference>
<dbReference type="Proteomes" id="UP000226429">
    <property type="component" value="Unassembled WGS sequence"/>
</dbReference>
<dbReference type="AlphaFoldDB" id="A0A370CGC0"/>
<reference evidence="1 2" key="2">
    <citation type="journal article" date="2018" name="J. Invertebr. Pathol.">
        <title>'Candidatus Aquirickettsiella gammari' (Gammaproteobacteria: Legionellales: Coxiellaceae): A bacterial pathogen of the freshwater crustacean Gammarus fossarum (Malacostraca: Amphipoda).</title>
        <authorList>
            <person name="Bojko J."/>
            <person name="Dunn A.M."/>
            <person name="Stebbing P.D."/>
            <person name="van Aerle R."/>
            <person name="Bacela-Spychalska K."/>
            <person name="Bean T.P."/>
            <person name="Urrutia A."/>
            <person name="Stentiford G.D."/>
        </authorList>
    </citation>
    <scope>NUCLEOTIDE SEQUENCE [LARGE SCALE GENOMIC DNA]</scope>
    <source>
        <strain evidence="1">RA15029</strain>
    </source>
</reference>
<dbReference type="InterPro" id="IPR001387">
    <property type="entry name" value="Cro/C1-type_HTH"/>
</dbReference>
<comment type="caution">
    <text evidence="1">The sequence shown here is derived from an EMBL/GenBank/DDBJ whole genome shotgun (WGS) entry which is preliminary data.</text>
</comment>
<dbReference type="Gene3D" id="1.10.260.40">
    <property type="entry name" value="lambda repressor-like DNA-binding domains"/>
    <property type="match status" value="1"/>
</dbReference>
<keyword evidence="2" id="KW-1185">Reference proteome</keyword>
<protein>
    <submittedName>
        <fullName evidence="1">Uncharacterized protein</fullName>
    </submittedName>
</protein>